<dbReference type="InterPro" id="IPR002052">
    <property type="entry name" value="DNA_methylase_N6_adenine_CS"/>
</dbReference>
<dbReference type="InterPro" id="IPR050210">
    <property type="entry name" value="tRNA_Adenine-N(6)_MTase"/>
</dbReference>
<dbReference type="CDD" id="cd02440">
    <property type="entry name" value="AdoMet_MTases"/>
    <property type="match status" value="1"/>
</dbReference>
<dbReference type="PROSITE" id="PS00092">
    <property type="entry name" value="N6_MTASE"/>
    <property type="match status" value="1"/>
</dbReference>
<feature type="domain" description="Methyltransferase small" evidence="3">
    <location>
        <begin position="34"/>
        <end position="175"/>
    </location>
</feature>
<reference evidence="5" key="1">
    <citation type="journal article" date="2021" name="ISME J.">
        <title>Evolutionary origin and ecological implication of a unique nif island in free-living Bradyrhizobium lineages.</title>
        <authorList>
            <person name="Tao J."/>
        </authorList>
    </citation>
    <scope>NUCLEOTIDE SEQUENCE [LARGE SCALE GENOMIC DNA]</scope>
    <source>
        <strain evidence="5">SZCCT0094</strain>
    </source>
</reference>
<evidence type="ECO:0000256" key="1">
    <source>
        <dbReference type="ARBA" id="ARBA00022603"/>
    </source>
</evidence>
<sequence length="257" mass="26139">MSDAAAISEDAVLGGRLRLRQPTSGHRAGHDAILLAAATAARPGHRVVDLGAGVGTAGLALACRIGGVALTLVEREPELARLAQHNARANQLPADVVTLEVGADAAAFAAAGLGPDSVDVVLMNPPFHDAARHRASPDVARATAHMATATTLEVWTHAARRMLKSGGVLTLIWRADGLGEVLAALARGFGSFGVQPVHGQAGRPAIRILVRAVKGGRAPLQIWPGVMLNEAAGVPHADAVRVLEGQGALALAGLGAP</sequence>
<dbReference type="Pfam" id="PF05175">
    <property type="entry name" value="MTS"/>
    <property type="match status" value="1"/>
</dbReference>
<protein>
    <submittedName>
        <fullName evidence="4">Methyltransferase</fullName>
    </submittedName>
</protein>
<dbReference type="PANTHER" id="PTHR47739">
    <property type="entry name" value="TRNA1(VAL) (ADENINE(37)-N6)-METHYLTRANSFERASE"/>
    <property type="match status" value="1"/>
</dbReference>
<keyword evidence="2" id="KW-0949">S-adenosyl-L-methionine</keyword>
<evidence type="ECO:0000256" key="2">
    <source>
        <dbReference type="ARBA" id="ARBA00022691"/>
    </source>
</evidence>
<dbReference type="InterPro" id="IPR007848">
    <property type="entry name" value="Small_mtfrase_dom"/>
</dbReference>
<dbReference type="SUPFAM" id="SSF53335">
    <property type="entry name" value="S-adenosyl-L-methionine-dependent methyltransferases"/>
    <property type="match status" value="1"/>
</dbReference>
<organism evidence="4 5">
    <name type="scientific">Bradyrhizobium denitrificans</name>
    <dbReference type="NCBI Taxonomy" id="2734912"/>
    <lineage>
        <taxon>Bacteria</taxon>
        <taxon>Pseudomonadati</taxon>
        <taxon>Pseudomonadota</taxon>
        <taxon>Alphaproteobacteria</taxon>
        <taxon>Hyphomicrobiales</taxon>
        <taxon>Nitrobacteraceae</taxon>
        <taxon>Bradyrhizobium</taxon>
    </lineage>
</organism>
<dbReference type="Proteomes" id="UP001314635">
    <property type="component" value="Unassembled WGS sequence"/>
</dbReference>
<dbReference type="Gene3D" id="3.40.50.150">
    <property type="entry name" value="Vaccinia Virus protein VP39"/>
    <property type="match status" value="1"/>
</dbReference>
<keyword evidence="5" id="KW-1185">Reference proteome</keyword>
<gene>
    <name evidence="4" type="ORF">JQ619_19570</name>
</gene>
<keyword evidence="1 4" id="KW-0489">Methyltransferase</keyword>
<keyword evidence="1 4" id="KW-0808">Transferase</keyword>
<dbReference type="EMBL" id="JAFCLK010000018">
    <property type="protein sequence ID" value="MBR1137976.1"/>
    <property type="molecule type" value="Genomic_DNA"/>
</dbReference>
<dbReference type="InterPro" id="IPR029063">
    <property type="entry name" value="SAM-dependent_MTases_sf"/>
</dbReference>
<dbReference type="PANTHER" id="PTHR47739:SF1">
    <property type="entry name" value="TRNA1(VAL) (ADENINE(37)-N6)-METHYLTRANSFERASE"/>
    <property type="match status" value="1"/>
</dbReference>
<comment type="caution">
    <text evidence="4">The sequence shown here is derived from an EMBL/GenBank/DDBJ whole genome shotgun (WGS) entry which is preliminary data.</text>
</comment>
<evidence type="ECO:0000313" key="5">
    <source>
        <dbReference type="Proteomes" id="UP001314635"/>
    </source>
</evidence>
<dbReference type="RefSeq" id="WP_172239245.1">
    <property type="nucleotide sequence ID" value="NZ_JABFDP010000021.1"/>
</dbReference>
<proteinExistence type="predicted"/>
<accession>A0ABS5G9J3</accession>
<name>A0ABS5G9J3_9BRAD</name>
<evidence type="ECO:0000259" key="3">
    <source>
        <dbReference type="Pfam" id="PF05175"/>
    </source>
</evidence>
<dbReference type="GO" id="GO:0032259">
    <property type="term" value="P:methylation"/>
    <property type="evidence" value="ECO:0007669"/>
    <property type="project" value="UniProtKB-KW"/>
</dbReference>
<dbReference type="GO" id="GO:0008168">
    <property type="term" value="F:methyltransferase activity"/>
    <property type="evidence" value="ECO:0007669"/>
    <property type="project" value="UniProtKB-KW"/>
</dbReference>
<evidence type="ECO:0000313" key="4">
    <source>
        <dbReference type="EMBL" id="MBR1137976.1"/>
    </source>
</evidence>